<reference evidence="1 2" key="1">
    <citation type="submission" date="2019-11" db="EMBL/GenBank/DDBJ databases">
        <title>Description of Pedobacter sp. LMG 31462T.</title>
        <authorList>
            <person name="Carlier A."/>
            <person name="Qi S."/>
            <person name="Vandamme P."/>
        </authorList>
    </citation>
    <scope>NUCLEOTIDE SEQUENCE [LARGE SCALE GENOMIC DNA]</scope>
    <source>
        <strain evidence="1 2">LMG 31462</strain>
    </source>
</reference>
<organism evidence="1 2">
    <name type="scientific">Pedobacter gandavensis</name>
    <dbReference type="NCBI Taxonomy" id="2679963"/>
    <lineage>
        <taxon>Bacteria</taxon>
        <taxon>Pseudomonadati</taxon>
        <taxon>Bacteroidota</taxon>
        <taxon>Sphingobacteriia</taxon>
        <taxon>Sphingobacteriales</taxon>
        <taxon>Sphingobacteriaceae</taxon>
        <taxon>Pedobacter</taxon>
    </lineage>
</organism>
<dbReference type="EMBL" id="WNXC01000004">
    <property type="protein sequence ID" value="MBB2149934.1"/>
    <property type="molecule type" value="Genomic_DNA"/>
</dbReference>
<proteinExistence type="predicted"/>
<dbReference type="Gene3D" id="3.40.50.300">
    <property type="entry name" value="P-loop containing nucleotide triphosphate hydrolases"/>
    <property type="match status" value="1"/>
</dbReference>
<evidence type="ECO:0008006" key="3">
    <source>
        <dbReference type="Google" id="ProtNLM"/>
    </source>
</evidence>
<dbReference type="SUPFAM" id="SSF52540">
    <property type="entry name" value="P-loop containing nucleoside triphosphate hydrolases"/>
    <property type="match status" value="1"/>
</dbReference>
<accession>A0ABR6EXH9</accession>
<dbReference type="Proteomes" id="UP000636110">
    <property type="component" value="Unassembled WGS sequence"/>
</dbReference>
<dbReference type="RefSeq" id="WP_182958206.1">
    <property type="nucleotide sequence ID" value="NZ_WNXC01000004.1"/>
</dbReference>
<keyword evidence="2" id="KW-1185">Reference proteome</keyword>
<gene>
    <name evidence="1" type="ORF">GM920_13615</name>
</gene>
<name>A0ABR6EXH9_9SPHI</name>
<evidence type="ECO:0000313" key="2">
    <source>
        <dbReference type="Proteomes" id="UP000636110"/>
    </source>
</evidence>
<evidence type="ECO:0000313" key="1">
    <source>
        <dbReference type="EMBL" id="MBB2149934.1"/>
    </source>
</evidence>
<protein>
    <recommendedName>
        <fullName evidence="3">Sulfotransferase family protein</fullName>
    </recommendedName>
</protein>
<sequence>MMNKSPLTNWIPHRLSISSDEEWMLHWMDLEDRHIMEPFFDETINICSCRRKDKRRLPSLSTTDFLSEVAAGIPHLPPTAFVFHVSRCGSTLLSQAFTLDSENIIIAEAPLLDEILRASEKKEITEEKRKQWFMAAVQLMGQLRNGNESAYIVKLDSWHLHFYDILRSWYPNTPFFFLSRKPDEVLASHEKRAGIHTVPGLVNKQLLKIDPQVDYGGNFSRFTADVLKGFYQQMSSIQQLQHPKNAFADYGEGISTMIDRFSRFSGVHIRGQEQLQNRLNYHSKSNILPYQKEQEPELRHQYPDCMEAYENIKRSS</sequence>
<dbReference type="InterPro" id="IPR027417">
    <property type="entry name" value="P-loop_NTPase"/>
</dbReference>
<comment type="caution">
    <text evidence="1">The sequence shown here is derived from an EMBL/GenBank/DDBJ whole genome shotgun (WGS) entry which is preliminary data.</text>
</comment>